<evidence type="ECO:0000313" key="1">
    <source>
        <dbReference type="EMBL" id="KIK50567.1"/>
    </source>
</evidence>
<gene>
    <name evidence="1" type="ORF">GYMLUDRAFT_252862</name>
</gene>
<evidence type="ECO:0000313" key="2">
    <source>
        <dbReference type="Proteomes" id="UP000053593"/>
    </source>
</evidence>
<reference evidence="1 2" key="1">
    <citation type="submission" date="2014-04" db="EMBL/GenBank/DDBJ databases">
        <title>Evolutionary Origins and Diversification of the Mycorrhizal Mutualists.</title>
        <authorList>
            <consortium name="DOE Joint Genome Institute"/>
            <consortium name="Mycorrhizal Genomics Consortium"/>
            <person name="Kohler A."/>
            <person name="Kuo A."/>
            <person name="Nagy L.G."/>
            <person name="Floudas D."/>
            <person name="Copeland A."/>
            <person name="Barry K.W."/>
            <person name="Cichocki N."/>
            <person name="Veneault-Fourrey C."/>
            <person name="LaButti K."/>
            <person name="Lindquist E.A."/>
            <person name="Lipzen A."/>
            <person name="Lundell T."/>
            <person name="Morin E."/>
            <person name="Murat C."/>
            <person name="Riley R."/>
            <person name="Ohm R."/>
            <person name="Sun H."/>
            <person name="Tunlid A."/>
            <person name="Henrissat B."/>
            <person name="Grigoriev I.V."/>
            <person name="Hibbett D.S."/>
            <person name="Martin F."/>
        </authorList>
    </citation>
    <scope>NUCLEOTIDE SEQUENCE [LARGE SCALE GENOMIC DNA]</scope>
    <source>
        <strain evidence="1 2">FD-317 M1</strain>
    </source>
</reference>
<dbReference type="AlphaFoldDB" id="A0A0D0BYS2"/>
<accession>A0A0D0BYS2</accession>
<sequence>MSSLFVPDGIPRPSLVMAWATTGRKAPVLSFTSTTIVIAEPFYPKYPSCLTPPQNCTQAGYTQTSDYVWLSLSPQCLHSTFNTDSSTFLHSTIHILVLCTQYPPQLRYILVLIETPSILQSPFHSPAYSGIGRKFMALERIYLIGHLAPLVPLFFELLPLICMDG</sequence>
<keyword evidence="2" id="KW-1185">Reference proteome</keyword>
<name>A0A0D0BYS2_9AGAR</name>
<protein>
    <submittedName>
        <fullName evidence="1">Uncharacterized protein</fullName>
    </submittedName>
</protein>
<dbReference type="EMBL" id="KN834895">
    <property type="protein sequence ID" value="KIK50567.1"/>
    <property type="molecule type" value="Genomic_DNA"/>
</dbReference>
<proteinExistence type="predicted"/>
<dbReference type="Proteomes" id="UP000053593">
    <property type="component" value="Unassembled WGS sequence"/>
</dbReference>
<organism evidence="1 2">
    <name type="scientific">Collybiopsis luxurians FD-317 M1</name>
    <dbReference type="NCBI Taxonomy" id="944289"/>
    <lineage>
        <taxon>Eukaryota</taxon>
        <taxon>Fungi</taxon>
        <taxon>Dikarya</taxon>
        <taxon>Basidiomycota</taxon>
        <taxon>Agaricomycotina</taxon>
        <taxon>Agaricomycetes</taxon>
        <taxon>Agaricomycetidae</taxon>
        <taxon>Agaricales</taxon>
        <taxon>Marasmiineae</taxon>
        <taxon>Omphalotaceae</taxon>
        <taxon>Collybiopsis</taxon>
        <taxon>Collybiopsis luxurians</taxon>
    </lineage>
</organism>
<dbReference type="HOGENOM" id="CLU_1610934_0_0_1"/>